<dbReference type="Proteomes" id="UP000283095">
    <property type="component" value="Chromosome"/>
</dbReference>
<protein>
    <submittedName>
        <fullName evidence="2">Putative phage transposase YxiD</fullName>
    </submittedName>
</protein>
<dbReference type="AlphaFoldDB" id="A0A3T0KU30"/>
<sequence length="145" mass="16405">MKVLDVADLQIGLDQTLESLKRQQNEMSEVEAAIQGFIELEDSFKGKGGEAIRGFYEEVHVPFISYYQSFLEDYQSRLQIMKAELFNVEPAINGVIVEPFLTGELQHRLQHVADQTATLTDEANSIIFSVQDIVSVPHLNDSEFL</sequence>
<accession>A0A3T0KU30</accession>
<evidence type="ECO:0000256" key="1">
    <source>
        <dbReference type="ARBA" id="ARBA00034117"/>
    </source>
</evidence>
<reference evidence="2 3" key="1">
    <citation type="submission" date="2018-01" db="EMBL/GenBank/DDBJ databases">
        <title>Bacillus asahii Genome sequencing and assembly.</title>
        <authorList>
            <person name="Jiang H."/>
            <person name="Feng Y."/>
            <person name="Zhao F."/>
            <person name="Lin X."/>
        </authorList>
    </citation>
    <scope>NUCLEOTIDE SEQUENCE [LARGE SCALE GENOMIC DNA]</scope>
    <source>
        <strain evidence="2 3">OM18</strain>
    </source>
</reference>
<evidence type="ECO:0000313" key="2">
    <source>
        <dbReference type="EMBL" id="AZV43939.1"/>
    </source>
</evidence>
<evidence type="ECO:0000313" key="3">
    <source>
        <dbReference type="Proteomes" id="UP000283095"/>
    </source>
</evidence>
<dbReference type="EMBL" id="CP026095">
    <property type="protein sequence ID" value="AZV43939.1"/>
    <property type="molecule type" value="Genomic_DNA"/>
</dbReference>
<proteinExistence type="inferred from homology"/>
<dbReference type="PROSITE" id="PS51756">
    <property type="entry name" value="LXG"/>
    <property type="match status" value="1"/>
</dbReference>
<dbReference type="Pfam" id="PF04740">
    <property type="entry name" value="LXG"/>
    <property type="match status" value="1"/>
</dbReference>
<name>A0A3T0KU30_9BACI</name>
<gene>
    <name evidence="2" type="ORF">BAOM_3330</name>
</gene>
<organism evidence="2 3">
    <name type="scientific">Peribacillus asahii</name>
    <dbReference type="NCBI Taxonomy" id="228899"/>
    <lineage>
        <taxon>Bacteria</taxon>
        <taxon>Bacillati</taxon>
        <taxon>Bacillota</taxon>
        <taxon>Bacilli</taxon>
        <taxon>Bacillales</taxon>
        <taxon>Bacillaceae</taxon>
        <taxon>Peribacillus</taxon>
    </lineage>
</organism>
<dbReference type="KEGG" id="pasa:BAOM_3330"/>
<dbReference type="OrthoDB" id="3261089at2"/>
<dbReference type="InterPro" id="IPR006829">
    <property type="entry name" value="LXG_dom"/>
</dbReference>
<comment type="similarity">
    <text evidence="1">In the N-terminal section; belongs to the LXG family.</text>
</comment>